<accession>A0A5R8WTT6</accession>
<evidence type="ECO:0000256" key="1">
    <source>
        <dbReference type="SAM" id="SignalP"/>
    </source>
</evidence>
<keyword evidence="1" id="KW-0732">Signal</keyword>
<organism evidence="2 3">
    <name type="scientific">Hymenobacter jeollabukensis</name>
    <dbReference type="NCBI Taxonomy" id="2025313"/>
    <lineage>
        <taxon>Bacteria</taxon>
        <taxon>Pseudomonadati</taxon>
        <taxon>Bacteroidota</taxon>
        <taxon>Cytophagia</taxon>
        <taxon>Cytophagales</taxon>
        <taxon>Hymenobacteraceae</taxon>
        <taxon>Hymenobacter</taxon>
    </lineage>
</organism>
<sequence>MKRFLLAVTLFGAAILSSQAQTAPGTILLSGNVGYASSKSEVTSTGTPATVPNSTSTSQQFHFAPQAGVFLADRLAVGVLASLDQTKATQPDYYYGPGGQRTTTRTTREKLLLVGPFARYYQMVGDKAGFYGQLSGGFASSKAESTLDDVSASKLAIKSRGGFADLQPGFVFFPSDKLGLELALGSLRYFTLKDQKQDTQPAGNQLLSKTTSFEARFGLTQLTLGASFYLGGKGSN</sequence>
<dbReference type="Proteomes" id="UP000305517">
    <property type="component" value="Unassembled WGS sequence"/>
</dbReference>
<keyword evidence="3" id="KW-1185">Reference proteome</keyword>
<dbReference type="AlphaFoldDB" id="A0A5R8WTT6"/>
<evidence type="ECO:0000313" key="2">
    <source>
        <dbReference type="EMBL" id="TLM95180.1"/>
    </source>
</evidence>
<dbReference type="OrthoDB" id="945117at2"/>
<feature type="signal peptide" evidence="1">
    <location>
        <begin position="1"/>
        <end position="22"/>
    </location>
</feature>
<protein>
    <recommendedName>
        <fullName evidence="4">Outer membrane protein beta-barrel domain-containing protein</fullName>
    </recommendedName>
</protein>
<evidence type="ECO:0000313" key="3">
    <source>
        <dbReference type="Proteomes" id="UP000305517"/>
    </source>
</evidence>
<dbReference type="EMBL" id="VAJM01000002">
    <property type="protein sequence ID" value="TLM95180.1"/>
    <property type="molecule type" value="Genomic_DNA"/>
</dbReference>
<gene>
    <name evidence="2" type="ORF">FDY95_05155</name>
</gene>
<reference evidence="2 3" key="1">
    <citation type="submission" date="2019-05" db="EMBL/GenBank/DDBJ databases">
        <title>Hymenobacter edaphi sp. nov., isolated from abandoned arsenic-contaminated farmland soil.</title>
        <authorList>
            <person name="Nie L."/>
        </authorList>
    </citation>
    <scope>NUCLEOTIDE SEQUENCE [LARGE SCALE GENOMIC DNA]</scope>
    <source>
        <strain evidence="2 3">1-3-3-8</strain>
    </source>
</reference>
<evidence type="ECO:0008006" key="4">
    <source>
        <dbReference type="Google" id="ProtNLM"/>
    </source>
</evidence>
<dbReference type="RefSeq" id="WP_138075654.1">
    <property type="nucleotide sequence ID" value="NZ_VAJM01000002.1"/>
</dbReference>
<feature type="chain" id="PRO_5024366026" description="Outer membrane protein beta-barrel domain-containing protein" evidence="1">
    <location>
        <begin position="23"/>
        <end position="236"/>
    </location>
</feature>
<name>A0A5R8WTT6_9BACT</name>
<proteinExistence type="predicted"/>
<comment type="caution">
    <text evidence="2">The sequence shown here is derived from an EMBL/GenBank/DDBJ whole genome shotgun (WGS) entry which is preliminary data.</text>
</comment>